<dbReference type="Proteomes" id="UP000662873">
    <property type="component" value="Chromosome"/>
</dbReference>
<dbReference type="PANTHER" id="PTHR30093:SF2">
    <property type="entry name" value="TYPE II SECRETION SYSTEM PROTEIN H"/>
    <property type="match status" value="1"/>
</dbReference>
<dbReference type="InterPro" id="IPR045584">
    <property type="entry name" value="Pilin-like"/>
</dbReference>
<dbReference type="EMBL" id="AP021858">
    <property type="protein sequence ID" value="BBO24684.1"/>
    <property type="molecule type" value="Genomic_DNA"/>
</dbReference>
<dbReference type="KEGG" id="npy:NPRO_22790"/>
<name>A0A809SFB7_9BACT</name>
<reference evidence="2" key="1">
    <citation type="journal article" name="DNA Res.">
        <title>The physiological potential of anammox bacteria as revealed by their core genome structure.</title>
        <authorList>
            <person name="Okubo T."/>
            <person name="Toyoda A."/>
            <person name="Fukuhara K."/>
            <person name="Uchiyama I."/>
            <person name="Harigaya Y."/>
            <person name="Kuroiwa M."/>
            <person name="Suzuki T."/>
            <person name="Murakami Y."/>
            <person name="Suwa Y."/>
            <person name="Takami H."/>
        </authorList>
    </citation>
    <scope>NUCLEOTIDE SEQUENCE</scope>
    <source>
        <strain evidence="2">317325-2</strain>
    </source>
</reference>
<keyword evidence="1" id="KW-1133">Transmembrane helix</keyword>
<proteinExistence type="predicted"/>
<gene>
    <name evidence="2" type="ORF">NPRO_22790</name>
</gene>
<keyword evidence="1" id="KW-0812">Transmembrane</keyword>
<dbReference type="Gene3D" id="3.30.700.10">
    <property type="entry name" value="Glycoprotein, Type 4 Pilin"/>
    <property type="match status" value="1"/>
</dbReference>
<keyword evidence="1" id="KW-0472">Membrane</keyword>
<dbReference type="PROSITE" id="PS00409">
    <property type="entry name" value="PROKAR_NTER_METHYL"/>
    <property type="match status" value="1"/>
</dbReference>
<dbReference type="PANTHER" id="PTHR30093">
    <property type="entry name" value="GENERAL SECRETION PATHWAY PROTEIN G"/>
    <property type="match status" value="1"/>
</dbReference>
<dbReference type="SUPFAM" id="SSF54523">
    <property type="entry name" value="Pili subunits"/>
    <property type="match status" value="1"/>
</dbReference>
<dbReference type="NCBIfam" id="TIGR02532">
    <property type="entry name" value="IV_pilin_GFxxxE"/>
    <property type="match status" value="1"/>
</dbReference>
<evidence type="ECO:0000313" key="2">
    <source>
        <dbReference type="EMBL" id="BBO24684.1"/>
    </source>
</evidence>
<organism evidence="2 3">
    <name type="scientific">Candidatus Nitrosymbiomonas proteolyticus</name>
    <dbReference type="NCBI Taxonomy" id="2608984"/>
    <lineage>
        <taxon>Bacteria</taxon>
        <taxon>Bacillati</taxon>
        <taxon>Armatimonadota</taxon>
        <taxon>Armatimonadota incertae sedis</taxon>
        <taxon>Candidatus Nitrosymbiomonas</taxon>
    </lineage>
</organism>
<evidence type="ECO:0000313" key="3">
    <source>
        <dbReference type="Proteomes" id="UP000662873"/>
    </source>
</evidence>
<dbReference type="InterPro" id="IPR012902">
    <property type="entry name" value="N_methyl_site"/>
</dbReference>
<sequence>MRLQREAGFTLVEVLLVVAIVALLASLIFPIMTSARSASKRAVCTSQLRQVGMAISMYEETAGGMPLNLDSLTGSGVLRDTRLLSCPSDVLGGYASRFDECQHKPVLNERSYETMLDFVEPYKAKIQKADPNHGVVVCRMHGNKTELYDNGLSNFCDMAWFMFEGTLLRLRKDNSVQVAHLKFRAVRDEEGRRYPTVGVWELYTDVPEPPDEP</sequence>
<dbReference type="AlphaFoldDB" id="A0A809SFB7"/>
<feature type="transmembrane region" description="Helical" evidence="1">
    <location>
        <begin position="12"/>
        <end position="32"/>
    </location>
</feature>
<evidence type="ECO:0000256" key="1">
    <source>
        <dbReference type="SAM" id="Phobius"/>
    </source>
</evidence>
<protein>
    <submittedName>
        <fullName evidence="2">Type II secretory pathway, pseudopilin PulG</fullName>
    </submittedName>
</protein>
<accession>A0A809SFB7</accession>
<dbReference type="Pfam" id="PF07963">
    <property type="entry name" value="N_methyl"/>
    <property type="match status" value="1"/>
</dbReference>